<evidence type="ECO:0000313" key="10">
    <source>
        <dbReference type="Proteomes" id="UP000030746"/>
    </source>
</evidence>
<evidence type="ECO:0000256" key="8">
    <source>
        <dbReference type="SAM" id="Phobius"/>
    </source>
</evidence>
<dbReference type="CTD" id="20250830"/>
<dbReference type="EMBL" id="KB200846">
    <property type="protein sequence ID" value="ESP00137.1"/>
    <property type="molecule type" value="Genomic_DNA"/>
</dbReference>
<evidence type="ECO:0000256" key="6">
    <source>
        <dbReference type="ARBA" id="ARBA00023136"/>
    </source>
</evidence>
<dbReference type="GO" id="GO:0005283">
    <property type="term" value="F:amino acid:sodium symporter activity"/>
    <property type="evidence" value="ECO:0007669"/>
    <property type="project" value="TreeGrafter"/>
</dbReference>
<keyword evidence="6 8" id="KW-0472">Membrane</keyword>
<evidence type="ECO:0000256" key="1">
    <source>
        <dbReference type="ARBA" id="ARBA00004141"/>
    </source>
</evidence>
<dbReference type="SUPFAM" id="SSF161070">
    <property type="entry name" value="SNF-like"/>
    <property type="match status" value="1"/>
</dbReference>
<gene>
    <name evidence="9" type="ORF">LOTGIDRAFT_238683</name>
</gene>
<dbReference type="Proteomes" id="UP000030746">
    <property type="component" value="Unassembled WGS sequence"/>
</dbReference>
<feature type="transmembrane region" description="Helical" evidence="8">
    <location>
        <begin position="84"/>
        <end position="105"/>
    </location>
</feature>
<dbReference type="PANTHER" id="PTHR11616:SF321">
    <property type="entry name" value="SODIUM-DEPENDENT NUTRIENT AMINO ACID TRANSPORTER 1-RELATED"/>
    <property type="match status" value="1"/>
</dbReference>
<comment type="subcellular location">
    <subcellularLocation>
        <location evidence="1">Membrane</location>
        <topology evidence="1">Multi-pass membrane protein</topology>
    </subcellularLocation>
</comment>
<organism evidence="9 10">
    <name type="scientific">Lottia gigantea</name>
    <name type="common">Giant owl limpet</name>
    <dbReference type="NCBI Taxonomy" id="225164"/>
    <lineage>
        <taxon>Eukaryota</taxon>
        <taxon>Metazoa</taxon>
        <taxon>Spiralia</taxon>
        <taxon>Lophotrochozoa</taxon>
        <taxon>Mollusca</taxon>
        <taxon>Gastropoda</taxon>
        <taxon>Patellogastropoda</taxon>
        <taxon>Lottioidea</taxon>
        <taxon>Lottiidae</taxon>
        <taxon>Lottia</taxon>
    </lineage>
</organism>
<feature type="transmembrane region" description="Helical" evidence="8">
    <location>
        <begin position="17"/>
        <end position="39"/>
    </location>
</feature>
<dbReference type="OMA" id="LWTITEG"/>
<keyword evidence="4 8" id="KW-0812">Transmembrane</keyword>
<dbReference type="PROSITE" id="PS50267">
    <property type="entry name" value="NA_NEUROTRAN_SYMP_3"/>
    <property type="match status" value="1"/>
</dbReference>
<feature type="transmembrane region" description="Helical" evidence="8">
    <location>
        <begin position="117"/>
        <end position="139"/>
    </location>
</feature>
<evidence type="ECO:0000256" key="5">
    <source>
        <dbReference type="ARBA" id="ARBA00022989"/>
    </source>
</evidence>
<evidence type="ECO:0000256" key="2">
    <source>
        <dbReference type="ARBA" id="ARBA00006459"/>
    </source>
</evidence>
<keyword evidence="10" id="KW-1185">Reference proteome</keyword>
<dbReference type="RefSeq" id="XP_009049173.1">
    <property type="nucleotide sequence ID" value="XM_009050925.1"/>
</dbReference>
<evidence type="ECO:0000256" key="4">
    <source>
        <dbReference type="ARBA" id="ARBA00022692"/>
    </source>
</evidence>
<dbReference type="GO" id="GO:0005886">
    <property type="term" value="C:plasma membrane"/>
    <property type="evidence" value="ECO:0007669"/>
    <property type="project" value="TreeGrafter"/>
</dbReference>
<dbReference type="OrthoDB" id="6155318at2759"/>
<evidence type="ECO:0000256" key="7">
    <source>
        <dbReference type="ARBA" id="ARBA00023180"/>
    </source>
</evidence>
<dbReference type="GeneID" id="20250830"/>
<dbReference type="GO" id="GO:0089718">
    <property type="term" value="P:amino acid import across plasma membrane"/>
    <property type="evidence" value="ECO:0007669"/>
    <property type="project" value="TreeGrafter"/>
</dbReference>
<sequence length="179" mass="20435">MRLKGSGGIYVFQVIDWYIAAITVYVITILECIVIGWIYDLCQQVAAVVEQPVADRLCQLQGTERFYDDLEVMLGNRPSRIFKILWKFITPAILATVLLTTLTQYTLPTYGDYQYPVSAGILGWFIALITALPILIWMLKTLFQAKGSIKERLKQSFQSNANWGPSEKKYVEVTKESHM</sequence>
<dbReference type="KEGG" id="lgi:LOTGIDRAFT_238683"/>
<dbReference type="AlphaFoldDB" id="V4B1E5"/>
<dbReference type="HOGENOM" id="CLU_1505127_0_0_1"/>
<evidence type="ECO:0000256" key="3">
    <source>
        <dbReference type="ARBA" id="ARBA00022448"/>
    </source>
</evidence>
<reference evidence="9 10" key="1">
    <citation type="journal article" date="2013" name="Nature">
        <title>Insights into bilaterian evolution from three spiralian genomes.</title>
        <authorList>
            <person name="Simakov O."/>
            <person name="Marletaz F."/>
            <person name="Cho S.J."/>
            <person name="Edsinger-Gonzales E."/>
            <person name="Havlak P."/>
            <person name="Hellsten U."/>
            <person name="Kuo D.H."/>
            <person name="Larsson T."/>
            <person name="Lv J."/>
            <person name="Arendt D."/>
            <person name="Savage R."/>
            <person name="Osoegawa K."/>
            <person name="de Jong P."/>
            <person name="Grimwood J."/>
            <person name="Chapman J.A."/>
            <person name="Shapiro H."/>
            <person name="Aerts A."/>
            <person name="Otillar R.P."/>
            <person name="Terry A.Y."/>
            <person name="Boore J.L."/>
            <person name="Grigoriev I.V."/>
            <person name="Lindberg D.R."/>
            <person name="Seaver E.C."/>
            <person name="Weisblat D.A."/>
            <person name="Putnam N.H."/>
            <person name="Rokhsar D.S."/>
        </authorList>
    </citation>
    <scope>NUCLEOTIDE SEQUENCE [LARGE SCALE GENOMIC DNA]</scope>
</reference>
<evidence type="ECO:0000313" key="9">
    <source>
        <dbReference type="EMBL" id="ESP00137.1"/>
    </source>
</evidence>
<dbReference type="InterPro" id="IPR000175">
    <property type="entry name" value="Na/ntran_symport"/>
</dbReference>
<name>V4B1E5_LOTGI</name>
<keyword evidence="7" id="KW-0325">Glycoprotein</keyword>
<keyword evidence="3" id="KW-0813">Transport</keyword>
<dbReference type="InterPro" id="IPR037272">
    <property type="entry name" value="SNS_sf"/>
</dbReference>
<keyword evidence="5 8" id="KW-1133">Transmembrane helix</keyword>
<proteinExistence type="inferred from homology"/>
<accession>V4B1E5</accession>
<protein>
    <submittedName>
        <fullName evidence="9">Uncharacterized protein</fullName>
    </submittedName>
</protein>
<dbReference type="PANTHER" id="PTHR11616">
    <property type="entry name" value="SODIUM/CHLORIDE DEPENDENT TRANSPORTER"/>
    <property type="match status" value="1"/>
</dbReference>
<comment type="similarity">
    <text evidence="2">Belongs to the sodium:neurotransmitter symporter (SNF) (TC 2.A.22) family.</text>
</comment>
<dbReference type="Pfam" id="PF00209">
    <property type="entry name" value="SNF"/>
    <property type="match status" value="1"/>
</dbReference>